<keyword evidence="11" id="KW-0282">Flagellum</keyword>
<sequence>MKNNKLLMIMIIMLVAITLVGAVAVIVVKELNSNSGSQAPTIDEVLEASVDVPQITTNLASNDFLRISFKIQTDSKKAKSELEKRDFQVKDIIIQELSEMTAKDIQGKGGQTLLKKALKEKINGLMQKGKVEEVFITESLLQ</sequence>
<keyword evidence="11" id="KW-0966">Cell projection</keyword>
<accession>A0ABS4RCM3</accession>
<evidence type="ECO:0000256" key="6">
    <source>
        <dbReference type="ARBA" id="ARBA00022692"/>
    </source>
</evidence>
<keyword evidence="8 10" id="KW-1133">Transmembrane helix</keyword>
<organism evidence="11 12">
    <name type="scientific">Cytobacillus eiseniae</name>
    <dbReference type="NCBI Taxonomy" id="762947"/>
    <lineage>
        <taxon>Bacteria</taxon>
        <taxon>Bacillati</taxon>
        <taxon>Bacillota</taxon>
        <taxon>Bacilli</taxon>
        <taxon>Bacillales</taxon>
        <taxon>Bacillaceae</taxon>
        <taxon>Cytobacillus</taxon>
    </lineage>
</organism>
<dbReference type="NCBIfam" id="NF005826">
    <property type="entry name" value="PRK07718.1"/>
    <property type="match status" value="1"/>
</dbReference>
<dbReference type="RefSeq" id="WP_066393601.1">
    <property type="nucleotide sequence ID" value="NZ_JAGIKZ010000002.1"/>
</dbReference>
<dbReference type="InterPro" id="IPR005503">
    <property type="entry name" value="FliL"/>
</dbReference>
<evidence type="ECO:0000256" key="10">
    <source>
        <dbReference type="RuleBase" id="RU364125"/>
    </source>
</evidence>
<gene>
    <name evidence="11" type="ORF">J2Z40_000688</name>
</gene>
<keyword evidence="6 10" id="KW-0812">Transmembrane</keyword>
<dbReference type="PANTHER" id="PTHR35091">
    <property type="entry name" value="FLAGELLAR PROTEIN FLIL"/>
    <property type="match status" value="1"/>
</dbReference>
<keyword evidence="4 10" id="KW-1003">Cell membrane</keyword>
<evidence type="ECO:0000256" key="4">
    <source>
        <dbReference type="ARBA" id="ARBA00022475"/>
    </source>
</evidence>
<evidence type="ECO:0000256" key="9">
    <source>
        <dbReference type="ARBA" id="ARBA00023136"/>
    </source>
</evidence>
<dbReference type="Pfam" id="PF03748">
    <property type="entry name" value="FliL"/>
    <property type="match status" value="1"/>
</dbReference>
<dbReference type="PANTHER" id="PTHR35091:SF2">
    <property type="entry name" value="FLAGELLAR PROTEIN FLIL"/>
    <property type="match status" value="1"/>
</dbReference>
<reference evidence="11 12" key="1">
    <citation type="submission" date="2021-03" db="EMBL/GenBank/DDBJ databases">
        <title>Genomic Encyclopedia of Type Strains, Phase IV (KMG-IV): sequencing the most valuable type-strain genomes for metagenomic binning, comparative biology and taxonomic classification.</title>
        <authorList>
            <person name="Goeker M."/>
        </authorList>
    </citation>
    <scope>NUCLEOTIDE SEQUENCE [LARGE SCALE GENOMIC DNA]</scope>
    <source>
        <strain evidence="11 12">DSM 26675</strain>
    </source>
</reference>
<dbReference type="EMBL" id="JAGIKZ010000002">
    <property type="protein sequence ID" value="MBP2240135.1"/>
    <property type="molecule type" value="Genomic_DNA"/>
</dbReference>
<comment type="function">
    <text evidence="1 10">Controls the rotational direction of flagella during chemotaxis.</text>
</comment>
<keyword evidence="5 10" id="KW-0145">Chemotaxis</keyword>
<evidence type="ECO:0000256" key="8">
    <source>
        <dbReference type="ARBA" id="ARBA00022989"/>
    </source>
</evidence>
<keyword evidence="9 10" id="KW-0472">Membrane</keyword>
<name>A0ABS4RCM3_9BACI</name>
<evidence type="ECO:0000256" key="3">
    <source>
        <dbReference type="ARBA" id="ARBA00008281"/>
    </source>
</evidence>
<evidence type="ECO:0000256" key="1">
    <source>
        <dbReference type="ARBA" id="ARBA00002254"/>
    </source>
</evidence>
<evidence type="ECO:0000256" key="5">
    <source>
        <dbReference type="ARBA" id="ARBA00022500"/>
    </source>
</evidence>
<evidence type="ECO:0000256" key="2">
    <source>
        <dbReference type="ARBA" id="ARBA00004162"/>
    </source>
</evidence>
<comment type="similarity">
    <text evidence="3 10">Belongs to the FliL family.</text>
</comment>
<dbReference type="Proteomes" id="UP001519293">
    <property type="component" value="Unassembled WGS sequence"/>
</dbReference>
<evidence type="ECO:0000256" key="7">
    <source>
        <dbReference type="ARBA" id="ARBA00022779"/>
    </source>
</evidence>
<evidence type="ECO:0000313" key="12">
    <source>
        <dbReference type="Proteomes" id="UP001519293"/>
    </source>
</evidence>
<comment type="caution">
    <text evidence="11">The sequence shown here is derived from an EMBL/GenBank/DDBJ whole genome shotgun (WGS) entry which is preliminary data.</text>
</comment>
<protein>
    <recommendedName>
        <fullName evidence="10">Flagellar protein FliL</fullName>
    </recommendedName>
</protein>
<keyword evidence="11" id="KW-0969">Cilium</keyword>
<evidence type="ECO:0000313" key="11">
    <source>
        <dbReference type="EMBL" id="MBP2240135.1"/>
    </source>
</evidence>
<keyword evidence="12" id="KW-1185">Reference proteome</keyword>
<proteinExistence type="inferred from homology"/>
<feature type="transmembrane region" description="Helical" evidence="10">
    <location>
        <begin position="6"/>
        <end position="28"/>
    </location>
</feature>
<comment type="subcellular location">
    <subcellularLocation>
        <location evidence="2">Cell membrane</location>
        <topology evidence="2">Single-pass membrane protein</topology>
    </subcellularLocation>
</comment>
<keyword evidence="7 10" id="KW-0283">Flagellar rotation</keyword>